<dbReference type="Pfam" id="PF03364">
    <property type="entry name" value="Polyketide_cyc"/>
    <property type="match status" value="1"/>
</dbReference>
<protein>
    <submittedName>
        <fullName evidence="3">SRPBCC family protein</fullName>
    </submittedName>
</protein>
<evidence type="ECO:0000259" key="2">
    <source>
        <dbReference type="Pfam" id="PF03364"/>
    </source>
</evidence>
<dbReference type="EMBL" id="QOIL01000016">
    <property type="protein sequence ID" value="RCG27290.1"/>
    <property type="molecule type" value="Genomic_DNA"/>
</dbReference>
<dbReference type="CDD" id="cd07817">
    <property type="entry name" value="SRPBCC_8"/>
    <property type="match status" value="1"/>
</dbReference>
<accession>A0A367FCH8</accession>
<dbReference type="PANTHER" id="PTHR33824">
    <property type="entry name" value="POLYKETIDE CYCLASE/DEHYDRASE AND LIPID TRANSPORT SUPERFAMILY PROTEIN"/>
    <property type="match status" value="1"/>
</dbReference>
<dbReference type="InterPro" id="IPR023393">
    <property type="entry name" value="START-like_dom_sf"/>
</dbReference>
<evidence type="ECO:0000313" key="4">
    <source>
        <dbReference type="Proteomes" id="UP000253094"/>
    </source>
</evidence>
<dbReference type="Gene3D" id="3.30.530.20">
    <property type="match status" value="1"/>
</dbReference>
<name>A0A367FCH8_9ACTN</name>
<comment type="caution">
    <text evidence="3">The sequence shown here is derived from an EMBL/GenBank/DDBJ whole genome shotgun (WGS) entry which is preliminary data.</text>
</comment>
<evidence type="ECO:0000313" key="3">
    <source>
        <dbReference type="EMBL" id="RCG27290.1"/>
    </source>
</evidence>
<dbReference type="Proteomes" id="UP000253094">
    <property type="component" value="Unassembled WGS sequence"/>
</dbReference>
<keyword evidence="4" id="KW-1185">Reference proteome</keyword>
<dbReference type="SUPFAM" id="SSF55961">
    <property type="entry name" value="Bet v1-like"/>
    <property type="match status" value="1"/>
</dbReference>
<dbReference type="AlphaFoldDB" id="A0A367FCH8"/>
<feature type="region of interest" description="Disordered" evidence="1">
    <location>
        <begin position="278"/>
        <end position="306"/>
    </location>
</feature>
<dbReference type="InterPro" id="IPR047137">
    <property type="entry name" value="ORF3"/>
</dbReference>
<dbReference type="RefSeq" id="WP_114031630.1">
    <property type="nucleotide sequence ID" value="NZ_QOIL01000016.1"/>
</dbReference>
<evidence type="ECO:0000256" key="1">
    <source>
        <dbReference type="SAM" id="MobiDB-lite"/>
    </source>
</evidence>
<proteinExistence type="predicted"/>
<feature type="domain" description="Coenzyme Q-binding protein COQ10 START" evidence="2">
    <location>
        <begin position="145"/>
        <end position="270"/>
    </location>
</feature>
<reference evidence="3 4" key="1">
    <citation type="submission" date="2018-06" db="EMBL/GenBank/DDBJ databases">
        <title>Sphaerisporangium craniellae sp. nov., isolated from a marine sponge in the South China Sea.</title>
        <authorList>
            <person name="Li L."/>
        </authorList>
    </citation>
    <scope>NUCLEOTIDE SEQUENCE [LARGE SCALE GENOMIC DNA]</scope>
    <source>
        <strain evidence="3 4">CCTCC AA 208026</strain>
    </source>
</reference>
<sequence length="306" mass="33917">MSEKNHRTHERLATTLGWASLGLGVAQLAAPGAISRLSGLDDSPWAGKAIRLVGIRELLHAAALLGTRRPAPMTWTRVAGDAMDLTMLGRAMANRDGPRRRRVAAASAAVAGITLADMYTAMRANRPMPGAGPEPITNLRASITVNRPRQEVYRFWRSLENLPRFMIHLESVETIGGGYSHWKVRGPAHKVIEWDAEIVEDREEQLIAWRSIEGATVRNSGWVRFTDAPGGRGTEVRVRIDYEAPAGKLGLAFARLLGEHPEQQVRDDLRRFKQVMETGEVTRSEGSPEGTRAQRQLFQRPAQPVR</sequence>
<dbReference type="InterPro" id="IPR005031">
    <property type="entry name" value="COQ10_START"/>
</dbReference>
<organism evidence="3 4">
    <name type="scientific">Sphaerisporangium album</name>
    <dbReference type="NCBI Taxonomy" id="509200"/>
    <lineage>
        <taxon>Bacteria</taxon>
        <taxon>Bacillati</taxon>
        <taxon>Actinomycetota</taxon>
        <taxon>Actinomycetes</taxon>
        <taxon>Streptosporangiales</taxon>
        <taxon>Streptosporangiaceae</taxon>
        <taxon>Sphaerisporangium</taxon>
    </lineage>
</organism>
<dbReference type="PANTHER" id="PTHR33824:SF7">
    <property type="entry name" value="POLYKETIDE CYCLASE_DEHYDRASE AND LIPID TRANSPORT SUPERFAMILY PROTEIN"/>
    <property type="match status" value="1"/>
</dbReference>
<gene>
    <name evidence="3" type="ORF">DQ384_26620</name>
</gene>
<dbReference type="OrthoDB" id="3695445at2"/>